<reference evidence="2" key="1">
    <citation type="submission" date="2020-06" db="EMBL/GenBank/DDBJ databases">
        <title>Whole Genome Sequence of Bradyrhizobium sp. Strain 1S1.</title>
        <authorList>
            <person name="Bromfield E.S.P."/>
            <person name="Cloutier S."/>
        </authorList>
    </citation>
    <scope>NUCLEOTIDE SEQUENCE [LARGE SCALE GENOMIC DNA]</scope>
    <source>
        <strain evidence="2">1S1</strain>
    </source>
</reference>
<protein>
    <submittedName>
        <fullName evidence="2">Glycosyltransferase family 4 protein</fullName>
    </submittedName>
</protein>
<dbReference type="InterPro" id="IPR001296">
    <property type="entry name" value="Glyco_trans_1"/>
</dbReference>
<dbReference type="PANTHER" id="PTHR46401:SF8">
    <property type="entry name" value="BLL6006 PROTEIN"/>
    <property type="match status" value="1"/>
</dbReference>
<dbReference type="SUPFAM" id="SSF53756">
    <property type="entry name" value="UDP-Glycosyltransferase/glycogen phosphorylase"/>
    <property type="match status" value="1"/>
</dbReference>
<sequence length="394" mass="43486">MTSLPLRIAFSHISRRLWAGGFNYQRNLFAALGRFRPGEFVPVVFAGNTADENELAELAATPGVEVVRSAAFDGQPGLAAALGLGLDPGAAAAFRSARADVVVEAARFFGWRLAIPAVAWIPDLQHRSLPQLFPRTARWRREIGFRVQMASGRTIMLSSESAFRDFKAYYPHARNRVSVVRFATQPPAALLNTDPSEVIATYGLPENYFYLPNQFYRHKNHQLVVDALTILKERGANVVVCASGSTEDRREPGYYEQVNAQVRERGLDAHFRHVGTIPLSHVYALLRASTALINPSRFEGWSTTVEEAKSFGVPMILSDLDVHKEQTDGAARYFGVNDPVALADHLMQVSQEARGLVVRNVVPHQDDSVRAFAASFAATMRRAAGQEISEPVAR</sequence>
<evidence type="ECO:0000313" key="2">
    <source>
        <dbReference type="EMBL" id="NVI47358.1"/>
    </source>
</evidence>
<proteinExistence type="predicted"/>
<comment type="caution">
    <text evidence="2">The sequence shown here is derived from an EMBL/GenBank/DDBJ whole genome shotgun (WGS) entry which is preliminary data.</text>
</comment>
<dbReference type="AlphaFoldDB" id="A0A973W4F5"/>
<dbReference type="RefSeq" id="WP_166215840.1">
    <property type="nucleotide sequence ID" value="NZ_CP147708.1"/>
</dbReference>
<dbReference type="Pfam" id="PF00534">
    <property type="entry name" value="Glycos_transf_1"/>
    <property type="match status" value="1"/>
</dbReference>
<accession>A0A973W4F5</accession>
<evidence type="ECO:0000259" key="1">
    <source>
        <dbReference type="Pfam" id="PF00534"/>
    </source>
</evidence>
<dbReference type="PANTHER" id="PTHR46401">
    <property type="entry name" value="GLYCOSYLTRANSFERASE WBBK-RELATED"/>
    <property type="match status" value="1"/>
</dbReference>
<feature type="domain" description="Glycosyl transferase family 1" evidence="1">
    <location>
        <begin position="206"/>
        <end position="349"/>
    </location>
</feature>
<dbReference type="GO" id="GO:0016757">
    <property type="term" value="F:glycosyltransferase activity"/>
    <property type="evidence" value="ECO:0007669"/>
    <property type="project" value="InterPro"/>
</dbReference>
<dbReference type="EMBL" id="JAAOLE020000001">
    <property type="protein sequence ID" value="NVI47358.1"/>
    <property type="molecule type" value="Genomic_DNA"/>
</dbReference>
<organism evidence="2">
    <name type="scientific">Bradyrhizobium septentrionale</name>
    <dbReference type="NCBI Taxonomy" id="1404411"/>
    <lineage>
        <taxon>Bacteria</taxon>
        <taxon>Pseudomonadati</taxon>
        <taxon>Pseudomonadota</taxon>
        <taxon>Alphaproteobacteria</taxon>
        <taxon>Hyphomicrobiales</taxon>
        <taxon>Nitrobacteraceae</taxon>
        <taxon>Bradyrhizobium</taxon>
    </lineage>
</organism>
<dbReference type="CDD" id="cd03809">
    <property type="entry name" value="GT4_MtfB-like"/>
    <property type="match status" value="1"/>
</dbReference>
<gene>
    <name evidence="2" type="ORF">HAP48_031245</name>
</gene>
<name>A0A973W4F5_9BRAD</name>
<dbReference type="Gene3D" id="3.40.50.2000">
    <property type="entry name" value="Glycogen Phosphorylase B"/>
    <property type="match status" value="1"/>
</dbReference>